<accession>A0AAV5V4C4</accession>
<dbReference type="EMBL" id="BTSY01000002">
    <property type="protein sequence ID" value="GMT13108.1"/>
    <property type="molecule type" value="Genomic_DNA"/>
</dbReference>
<feature type="non-terminal residue" evidence="1">
    <location>
        <position position="1"/>
    </location>
</feature>
<organism evidence="1 2">
    <name type="scientific">Pristionchus fissidentatus</name>
    <dbReference type="NCBI Taxonomy" id="1538716"/>
    <lineage>
        <taxon>Eukaryota</taxon>
        <taxon>Metazoa</taxon>
        <taxon>Ecdysozoa</taxon>
        <taxon>Nematoda</taxon>
        <taxon>Chromadorea</taxon>
        <taxon>Rhabditida</taxon>
        <taxon>Rhabditina</taxon>
        <taxon>Diplogasteromorpha</taxon>
        <taxon>Diplogasteroidea</taxon>
        <taxon>Neodiplogasteridae</taxon>
        <taxon>Pristionchus</taxon>
    </lineage>
</organism>
<evidence type="ECO:0000313" key="2">
    <source>
        <dbReference type="Proteomes" id="UP001432322"/>
    </source>
</evidence>
<gene>
    <name evidence="1" type="ORF">PFISCL1PPCAC_4405</name>
</gene>
<feature type="non-terminal residue" evidence="1">
    <location>
        <position position="71"/>
    </location>
</feature>
<dbReference type="Proteomes" id="UP001432322">
    <property type="component" value="Unassembled WGS sequence"/>
</dbReference>
<dbReference type="AlphaFoldDB" id="A0AAV5V4C4"/>
<sequence length="71" mass="7437">FANSSADIGRSYSTASSSIFDRWPRLEFSELGNSMDDSSSTTSSLTSTSSILKSARVGICSRACPSNSSSS</sequence>
<reference evidence="1" key="1">
    <citation type="submission" date="2023-10" db="EMBL/GenBank/DDBJ databases">
        <title>Genome assembly of Pristionchus species.</title>
        <authorList>
            <person name="Yoshida K."/>
            <person name="Sommer R.J."/>
        </authorList>
    </citation>
    <scope>NUCLEOTIDE SEQUENCE</scope>
    <source>
        <strain evidence="1">RS5133</strain>
    </source>
</reference>
<evidence type="ECO:0000313" key="1">
    <source>
        <dbReference type="EMBL" id="GMT13108.1"/>
    </source>
</evidence>
<comment type="caution">
    <text evidence="1">The sequence shown here is derived from an EMBL/GenBank/DDBJ whole genome shotgun (WGS) entry which is preliminary data.</text>
</comment>
<protein>
    <submittedName>
        <fullName evidence="1">Uncharacterized protein</fullName>
    </submittedName>
</protein>
<keyword evidence="2" id="KW-1185">Reference proteome</keyword>
<name>A0AAV5V4C4_9BILA</name>
<proteinExistence type="predicted"/>